<dbReference type="Pfam" id="PF00535">
    <property type="entry name" value="Glycos_transf_2"/>
    <property type="match status" value="1"/>
</dbReference>
<evidence type="ECO:0000256" key="1">
    <source>
        <dbReference type="SAM" id="Phobius"/>
    </source>
</evidence>
<evidence type="ECO:0000313" key="3">
    <source>
        <dbReference type="EMBL" id="SMO71298.1"/>
    </source>
</evidence>
<feature type="domain" description="Glycosyltransferase 2-like" evidence="2">
    <location>
        <begin position="4"/>
        <end position="189"/>
    </location>
</feature>
<dbReference type="Gene3D" id="3.90.550.10">
    <property type="entry name" value="Spore Coat Polysaccharide Biosynthesis Protein SpsA, Chain A"/>
    <property type="match status" value="1"/>
</dbReference>
<dbReference type="AlphaFoldDB" id="A0A521DI29"/>
<dbReference type="Proteomes" id="UP000319040">
    <property type="component" value="Unassembled WGS sequence"/>
</dbReference>
<dbReference type="PANTHER" id="PTHR43179:SF7">
    <property type="entry name" value="RHAMNOSYLTRANSFERASE WBBL"/>
    <property type="match status" value="1"/>
</dbReference>
<organism evidence="3 4">
    <name type="scientific">Saccharicrinis carchari</name>
    <dbReference type="NCBI Taxonomy" id="1168039"/>
    <lineage>
        <taxon>Bacteria</taxon>
        <taxon>Pseudomonadati</taxon>
        <taxon>Bacteroidota</taxon>
        <taxon>Bacteroidia</taxon>
        <taxon>Marinilabiliales</taxon>
        <taxon>Marinilabiliaceae</taxon>
        <taxon>Saccharicrinis</taxon>
    </lineage>
</organism>
<keyword evidence="4" id="KW-1185">Reference proteome</keyword>
<gene>
    <name evidence="3" type="ORF">SAMN06265379_105210</name>
</gene>
<proteinExistence type="predicted"/>
<sequence>MDLSVVIVSYNAVDFLRLTLNSVFAACTTITAEVFVVDNNSSDGAAAMVAKEFPACKLIANQVNPGFAKANNQAIRKAHGKYILILNPDTVVAEDTFTKTIAFMQNTKDAGGMGIRMIDGSGLFLPESKRGVPSPWTALTKMSGLAALFPTSKIFAEYHKGYLSPNKNSKIEVLAGAFMLFKKSVLDKVGLLDEDFFMYGEDIDLSYRVTKHAYANYYFSESSIIHFKGESTIKDKTYVNRFYKAMVQFAHKHFSKSYGIVLKVFIYLGVFVASALSTFKHALLKNKAQNPVANQPTLLFLHNYPAPEDLMQQLEKKFVVKTITDPAMEQQGTLVFVQGLMPYKQMIKTMDTYKCKFNYRFLDLQAKVMLGSDNKLIQGQTIAL</sequence>
<accession>A0A521DI29</accession>
<dbReference type="SUPFAM" id="SSF53448">
    <property type="entry name" value="Nucleotide-diphospho-sugar transferases"/>
    <property type="match status" value="1"/>
</dbReference>
<evidence type="ECO:0000259" key="2">
    <source>
        <dbReference type="Pfam" id="PF00535"/>
    </source>
</evidence>
<keyword evidence="1" id="KW-0812">Transmembrane</keyword>
<dbReference type="CDD" id="cd04186">
    <property type="entry name" value="GT_2_like_c"/>
    <property type="match status" value="1"/>
</dbReference>
<name>A0A521DI29_SACCC</name>
<dbReference type="GO" id="GO:0016740">
    <property type="term" value="F:transferase activity"/>
    <property type="evidence" value="ECO:0007669"/>
    <property type="project" value="UniProtKB-KW"/>
</dbReference>
<dbReference type="EMBL" id="FXTB01000005">
    <property type="protein sequence ID" value="SMO71298.1"/>
    <property type="molecule type" value="Genomic_DNA"/>
</dbReference>
<dbReference type="OrthoDB" id="9771846at2"/>
<dbReference type="PANTHER" id="PTHR43179">
    <property type="entry name" value="RHAMNOSYLTRANSFERASE WBBL"/>
    <property type="match status" value="1"/>
</dbReference>
<dbReference type="InterPro" id="IPR029044">
    <property type="entry name" value="Nucleotide-diphossugar_trans"/>
</dbReference>
<keyword evidence="3" id="KW-0808">Transferase</keyword>
<protein>
    <submittedName>
        <fullName evidence="3">Glycosyltransferase, GT2 family</fullName>
    </submittedName>
</protein>
<keyword evidence="1" id="KW-1133">Transmembrane helix</keyword>
<dbReference type="RefSeq" id="WP_142533657.1">
    <property type="nucleotide sequence ID" value="NZ_FXTB01000005.1"/>
</dbReference>
<evidence type="ECO:0000313" key="4">
    <source>
        <dbReference type="Proteomes" id="UP000319040"/>
    </source>
</evidence>
<keyword evidence="1" id="KW-0472">Membrane</keyword>
<dbReference type="InterPro" id="IPR001173">
    <property type="entry name" value="Glyco_trans_2-like"/>
</dbReference>
<feature type="transmembrane region" description="Helical" evidence="1">
    <location>
        <begin position="258"/>
        <end position="279"/>
    </location>
</feature>
<reference evidence="3 4" key="1">
    <citation type="submission" date="2017-05" db="EMBL/GenBank/DDBJ databases">
        <authorList>
            <person name="Varghese N."/>
            <person name="Submissions S."/>
        </authorList>
    </citation>
    <scope>NUCLEOTIDE SEQUENCE [LARGE SCALE GENOMIC DNA]</scope>
    <source>
        <strain evidence="3 4">DSM 27040</strain>
    </source>
</reference>